<keyword evidence="3" id="KW-0808">Transferase</keyword>
<keyword evidence="14" id="KW-1185">Reference proteome</keyword>
<keyword evidence="8" id="KW-0131">Cell cycle</keyword>
<dbReference type="Pfam" id="PF13880">
    <property type="entry name" value="Acetyltransf_13"/>
    <property type="match status" value="1"/>
</dbReference>
<protein>
    <recommendedName>
        <fullName evidence="15">N-acetyltransferase ESCO acetyl-transferase domain-containing protein</fullName>
    </recommendedName>
</protein>
<feature type="compositionally biased region" description="Basic and acidic residues" evidence="10">
    <location>
        <begin position="596"/>
        <end position="605"/>
    </location>
</feature>
<dbReference type="GO" id="GO:0061733">
    <property type="term" value="F:protein-lysine-acetyltransferase activity"/>
    <property type="evidence" value="ECO:0007669"/>
    <property type="project" value="TreeGrafter"/>
</dbReference>
<evidence type="ECO:0008006" key="15">
    <source>
        <dbReference type="Google" id="ProtNLM"/>
    </source>
</evidence>
<accession>A0A176VY44</accession>
<dbReference type="GO" id="GO:0000785">
    <property type="term" value="C:chromatin"/>
    <property type="evidence" value="ECO:0007669"/>
    <property type="project" value="TreeGrafter"/>
</dbReference>
<organism evidence="13 14">
    <name type="scientific">Marchantia polymorpha subsp. ruderalis</name>
    <dbReference type="NCBI Taxonomy" id="1480154"/>
    <lineage>
        <taxon>Eukaryota</taxon>
        <taxon>Viridiplantae</taxon>
        <taxon>Streptophyta</taxon>
        <taxon>Embryophyta</taxon>
        <taxon>Marchantiophyta</taxon>
        <taxon>Marchantiopsida</taxon>
        <taxon>Marchantiidae</taxon>
        <taxon>Marchantiales</taxon>
        <taxon>Marchantiaceae</taxon>
        <taxon>Marchantia</taxon>
    </lineage>
</organism>
<evidence type="ECO:0000256" key="4">
    <source>
        <dbReference type="ARBA" id="ARBA00022723"/>
    </source>
</evidence>
<feature type="domain" description="N-acetyltransferase ESCO zinc-finger" evidence="11">
    <location>
        <begin position="244"/>
        <end position="283"/>
    </location>
</feature>
<feature type="region of interest" description="Disordered" evidence="10">
    <location>
        <begin position="586"/>
        <end position="605"/>
    </location>
</feature>
<dbReference type="Pfam" id="PF13878">
    <property type="entry name" value="zf-C2H2_3"/>
    <property type="match status" value="1"/>
</dbReference>
<evidence type="ECO:0000313" key="13">
    <source>
        <dbReference type="EMBL" id="OAE25687.1"/>
    </source>
</evidence>
<feature type="compositionally biased region" description="Polar residues" evidence="10">
    <location>
        <begin position="161"/>
        <end position="173"/>
    </location>
</feature>
<evidence type="ECO:0000256" key="10">
    <source>
        <dbReference type="SAM" id="MobiDB-lite"/>
    </source>
</evidence>
<dbReference type="PANTHER" id="PTHR45884:SF2">
    <property type="entry name" value="N-ACETYLTRANSFERASE ECO"/>
    <property type="match status" value="1"/>
</dbReference>
<evidence type="ECO:0000256" key="7">
    <source>
        <dbReference type="ARBA" id="ARBA00023242"/>
    </source>
</evidence>
<dbReference type="PANTHER" id="PTHR45884">
    <property type="entry name" value="N-ACETYLTRANSFERASE ECO"/>
    <property type="match status" value="1"/>
</dbReference>
<reference evidence="13" key="1">
    <citation type="submission" date="2016-03" db="EMBL/GenBank/DDBJ databases">
        <title>Mechanisms controlling the formation of the plant cell surface in tip-growing cells are functionally conserved among land plants.</title>
        <authorList>
            <person name="Honkanen S."/>
            <person name="Jones V.A."/>
            <person name="Morieri G."/>
            <person name="Champion C."/>
            <person name="Hetherington A.J."/>
            <person name="Kelly S."/>
            <person name="Saint-Marcoux D."/>
            <person name="Proust H."/>
            <person name="Prescott H."/>
            <person name="Dolan L."/>
        </authorList>
    </citation>
    <scope>NUCLEOTIDE SEQUENCE [LARGE SCALE GENOMIC DNA]</scope>
    <source>
        <tissue evidence="13">Whole gametophyte</tissue>
    </source>
</reference>
<dbReference type="AlphaFoldDB" id="A0A176VY44"/>
<feature type="domain" description="N-acetyltransferase ESCO acetyl-transferase" evidence="12">
    <location>
        <begin position="808"/>
        <end position="875"/>
    </location>
</feature>
<keyword evidence="6" id="KW-0862">Zinc</keyword>
<dbReference type="GO" id="GO:0008270">
    <property type="term" value="F:zinc ion binding"/>
    <property type="evidence" value="ECO:0007669"/>
    <property type="project" value="UniProtKB-KW"/>
</dbReference>
<proteinExistence type="inferred from homology"/>
<comment type="similarity">
    <text evidence="2">Belongs to the acetyltransferase family. ECO subfamily.</text>
</comment>
<sequence>MLYSLEIPNIGSVKDAVSEEITNSKANEKRRGCAFKLAGCRAPARIGNEGMKACIGGPRHMSKNGGSRVQTCRGVADDELRGLTLTPGAERCIVFMLRVFLSWTIRNMKPAFGFNASCSPAVATISGLQLYIREFIKANPAHDINNDGDFLTYQRRVQTSGNKRKSCGNNPPSKLNREGNESETDQEELDLMCKKHEVFYGSTAHQPKKPWFEIWKSSCRSIRLKSNMGSKKTVALKPKRVTGQYFLDLGQKDFSYSTCPVCGLFYARGLENDEIVHRVFHKNRTQGIQFNGWQKERVVSKLDDKGNRVIIVLPEDTHHQHKVKEVIDVVEVELGLSPGWLNQTACKVYLFISSSKKVVGCLMAEPIKHAFRVLPSKKQDVGDKQVNSGVDRWSSLRTGELRGGTEATILNEIQNQSDASVSDRSTPGRDVGEVNPTKVVELHGVPNVCLQPVTQLSAQCSSSTLTSCHTSEASSVCGEDIQNFTRETNFVGTKARMWKLTDFYQQLRTSAAVGTDNAPTTSNSSPCLNSVPRIHTHANKEKTLGVGSCGWNKPSRISDYFTSTRNTCILPEGSDNLEENCQKAGATGNAASDEAQEVKEHGVSGEQKIKLEKVTEIRKLCSDPAGQGQVEKWGNHVSSDLELVDTMHFNFKPLKAHVDRCLQETRLEHRVSTSEHCVSSTTFLQPKIEVKEEASLHRPPAHAILDQSHTSNSSHRKGGVQICMKDEVLLKTELDAEEELPGRESDDISAKKSVQKKPCVQVRSGANVLQQFGNVKLCREVLPRKRSRQEHAQELGSSAIVYNTTPFSAVCGARVIWVSKSERRKGIASHLLDAMRKTFCLGVVLEPSQFAFSQPTTDGRKFAQRYCKTDEFLVYTS</sequence>
<name>A0A176VY44_MARPO</name>
<evidence type="ECO:0000256" key="3">
    <source>
        <dbReference type="ARBA" id="ARBA00022679"/>
    </source>
</evidence>
<evidence type="ECO:0000256" key="2">
    <source>
        <dbReference type="ARBA" id="ARBA00005816"/>
    </source>
</evidence>
<dbReference type="InterPro" id="IPR028009">
    <property type="entry name" value="ESCO_Acetyltransf_dom"/>
</dbReference>
<dbReference type="InterPro" id="IPR028005">
    <property type="entry name" value="AcTrfase_ESCO_Znf_dom"/>
</dbReference>
<gene>
    <name evidence="13" type="ORF">AXG93_4368s1470</name>
</gene>
<dbReference type="GO" id="GO:0007064">
    <property type="term" value="P:mitotic sister chromatid cohesion"/>
    <property type="evidence" value="ECO:0007669"/>
    <property type="project" value="TreeGrafter"/>
</dbReference>
<feature type="region of interest" description="Disordered" evidence="10">
    <location>
        <begin position="161"/>
        <end position="182"/>
    </location>
</feature>
<dbReference type="Proteomes" id="UP000077202">
    <property type="component" value="Unassembled WGS sequence"/>
</dbReference>
<evidence type="ECO:0000256" key="8">
    <source>
        <dbReference type="ARBA" id="ARBA00023306"/>
    </source>
</evidence>
<dbReference type="GO" id="GO:0005634">
    <property type="term" value="C:nucleus"/>
    <property type="evidence" value="ECO:0007669"/>
    <property type="project" value="UniProtKB-SubCell"/>
</dbReference>
<keyword evidence="7" id="KW-0539">Nucleus</keyword>
<evidence type="ECO:0000259" key="12">
    <source>
        <dbReference type="Pfam" id="PF13880"/>
    </source>
</evidence>
<comment type="subcellular location">
    <subcellularLocation>
        <location evidence="1">Nucleus</location>
    </subcellularLocation>
</comment>
<dbReference type="EMBL" id="LVLJ01002295">
    <property type="protein sequence ID" value="OAE25687.1"/>
    <property type="molecule type" value="Genomic_DNA"/>
</dbReference>
<keyword evidence="4" id="KW-0479">Metal-binding</keyword>
<evidence type="ECO:0000313" key="14">
    <source>
        <dbReference type="Proteomes" id="UP000077202"/>
    </source>
</evidence>
<evidence type="ECO:0000256" key="1">
    <source>
        <dbReference type="ARBA" id="ARBA00004123"/>
    </source>
</evidence>
<evidence type="ECO:0000256" key="5">
    <source>
        <dbReference type="ARBA" id="ARBA00022771"/>
    </source>
</evidence>
<evidence type="ECO:0000256" key="9">
    <source>
        <dbReference type="ARBA" id="ARBA00023315"/>
    </source>
</evidence>
<evidence type="ECO:0000256" key="6">
    <source>
        <dbReference type="ARBA" id="ARBA00022833"/>
    </source>
</evidence>
<keyword evidence="9" id="KW-0012">Acyltransferase</keyword>
<keyword evidence="5" id="KW-0863">Zinc-finger</keyword>
<comment type="caution">
    <text evidence="13">The sequence shown here is derived from an EMBL/GenBank/DDBJ whole genome shotgun (WGS) entry which is preliminary data.</text>
</comment>
<evidence type="ECO:0000259" key="11">
    <source>
        <dbReference type="Pfam" id="PF13878"/>
    </source>
</evidence>